<dbReference type="EMBL" id="ABXW01000053">
    <property type="protein sequence ID" value="EEB45042.1"/>
    <property type="molecule type" value="Genomic_DNA"/>
</dbReference>
<gene>
    <name evidence="1" type="ORF">PROVALCAL_03068</name>
</gene>
<dbReference type="AlphaFoldDB" id="B6XI79"/>
<reference evidence="1 2" key="2">
    <citation type="submission" date="2008-10" db="EMBL/GenBank/DDBJ databases">
        <authorList>
            <person name="Fulton L."/>
            <person name="Clifton S."/>
            <person name="Fulton B."/>
            <person name="Xu J."/>
            <person name="Minx P."/>
            <person name="Pepin K.H."/>
            <person name="Johnson M."/>
            <person name="Bhonagiri V."/>
            <person name="Nash W.E."/>
            <person name="Mardis E.R."/>
            <person name="Wilson R.K."/>
        </authorList>
    </citation>
    <scope>NUCLEOTIDE SEQUENCE [LARGE SCALE GENOMIC DNA]</scope>
    <source>
        <strain evidence="1 2">DSM 30120</strain>
    </source>
</reference>
<sequence length="55" mass="6240">MRNVKLAKFTILRIVMTVSEIAKAVTGNVIATKTVKVENDKRSQYPLKKTSDIQY</sequence>
<accession>B6XI79</accession>
<comment type="caution">
    <text evidence="1">The sequence shown here is derived from an EMBL/GenBank/DDBJ whole genome shotgun (WGS) entry which is preliminary data.</text>
</comment>
<organism evidence="1 2">
    <name type="scientific">Providencia alcalifaciens DSM 30120</name>
    <dbReference type="NCBI Taxonomy" id="520999"/>
    <lineage>
        <taxon>Bacteria</taxon>
        <taxon>Pseudomonadati</taxon>
        <taxon>Pseudomonadota</taxon>
        <taxon>Gammaproteobacteria</taxon>
        <taxon>Enterobacterales</taxon>
        <taxon>Morganellaceae</taxon>
        <taxon>Providencia</taxon>
    </lineage>
</organism>
<dbReference type="Proteomes" id="UP000003729">
    <property type="component" value="Unassembled WGS sequence"/>
</dbReference>
<evidence type="ECO:0000313" key="2">
    <source>
        <dbReference type="Proteomes" id="UP000003729"/>
    </source>
</evidence>
<evidence type="ECO:0000313" key="1">
    <source>
        <dbReference type="EMBL" id="EEB45042.1"/>
    </source>
</evidence>
<protein>
    <submittedName>
        <fullName evidence="1">Uncharacterized protein</fullName>
    </submittedName>
</protein>
<proteinExistence type="predicted"/>
<reference evidence="1 2" key="1">
    <citation type="submission" date="2008-10" db="EMBL/GenBank/DDBJ databases">
        <title>Draft genome sequence of Providencia alcalifaciens (DSM 30120).</title>
        <authorList>
            <person name="Sudarsanam P."/>
            <person name="Ley R."/>
            <person name="Guruge J."/>
            <person name="Turnbaugh P.J."/>
            <person name="Mahowald M."/>
            <person name="Liep D."/>
            <person name="Gordon J."/>
        </authorList>
    </citation>
    <scope>NUCLEOTIDE SEQUENCE [LARGE SCALE GENOMIC DNA]</scope>
    <source>
        <strain evidence="1 2">DSM 30120</strain>
    </source>
</reference>
<name>B6XI79_9GAMM</name>